<keyword evidence="1" id="KW-0472">Membrane</keyword>
<protein>
    <submittedName>
        <fullName evidence="3">Stage III sporulation protein AF (Spore_III_AF)</fullName>
    </submittedName>
</protein>
<gene>
    <name evidence="2" type="ORF">GT747_07020</name>
    <name evidence="3" type="ORF">SAMN05444424_0608</name>
</gene>
<feature type="transmembrane region" description="Helical" evidence="1">
    <location>
        <begin position="36"/>
        <end position="58"/>
    </location>
</feature>
<evidence type="ECO:0000313" key="4">
    <source>
        <dbReference type="Proteomes" id="UP000184089"/>
    </source>
</evidence>
<keyword evidence="5" id="KW-1185">Reference proteome</keyword>
<dbReference type="EMBL" id="WWVX01000004">
    <property type="protein sequence ID" value="MZL69509.1"/>
    <property type="molecule type" value="Genomic_DNA"/>
</dbReference>
<dbReference type="Proteomes" id="UP000474718">
    <property type="component" value="Unassembled WGS sequence"/>
</dbReference>
<evidence type="ECO:0000256" key="1">
    <source>
        <dbReference type="SAM" id="Phobius"/>
    </source>
</evidence>
<evidence type="ECO:0000313" key="3">
    <source>
        <dbReference type="EMBL" id="SHF76616.1"/>
    </source>
</evidence>
<organism evidence="3 4">
    <name type="scientific">Bittarella massiliensis</name>
    <name type="common">ex Durand et al. 2017</name>
    <dbReference type="NCBI Taxonomy" id="1720313"/>
    <lineage>
        <taxon>Bacteria</taxon>
        <taxon>Bacillati</taxon>
        <taxon>Bacillota</taxon>
        <taxon>Clostridia</taxon>
        <taxon>Eubacteriales</taxon>
        <taxon>Oscillospiraceae</taxon>
        <taxon>Bittarella (ex Durand et al. 2017)</taxon>
    </lineage>
</organism>
<evidence type="ECO:0000313" key="5">
    <source>
        <dbReference type="Proteomes" id="UP000474718"/>
    </source>
</evidence>
<reference evidence="4" key="2">
    <citation type="submission" date="2016-11" db="EMBL/GenBank/DDBJ databases">
        <authorList>
            <person name="Jaros S."/>
            <person name="Januszkiewicz K."/>
            <person name="Wedrychowicz H."/>
        </authorList>
    </citation>
    <scope>NUCLEOTIDE SEQUENCE [LARGE SCALE GENOMIC DNA]</scope>
    <source>
        <strain evidence="4">DSM 4029</strain>
    </source>
</reference>
<keyword evidence="1" id="KW-0812">Transmembrane</keyword>
<comment type="caution">
    <text evidence="3">The sequence shown here is derived from an EMBL/GenBank/DDBJ whole genome shotgun (WGS) entry which is preliminary data.</text>
</comment>
<evidence type="ECO:0000313" key="2">
    <source>
        <dbReference type="EMBL" id="MZL69509.1"/>
    </source>
</evidence>
<keyword evidence="1" id="KW-1133">Transmembrane helix</keyword>
<dbReference type="Proteomes" id="UP000184089">
    <property type="component" value="Unassembled WGS sequence"/>
</dbReference>
<name>A0AAQ1MBM5_9FIRM</name>
<dbReference type="EMBL" id="FQVY01000001">
    <property type="protein sequence ID" value="SHF76616.1"/>
    <property type="molecule type" value="Genomic_DNA"/>
</dbReference>
<accession>A0AAQ1MBM5</accession>
<dbReference type="AlphaFoldDB" id="A0AAQ1MBM5"/>
<reference evidence="2 5" key="3">
    <citation type="journal article" date="2019" name="Nat. Med.">
        <title>A library of human gut bacterial isolates paired with longitudinal multiomics data enables mechanistic microbiome research.</title>
        <authorList>
            <person name="Poyet M."/>
            <person name="Groussin M."/>
            <person name="Gibbons S.M."/>
            <person name="Avila-Pacheco J."/>
            <person name="Jiang X."/>
            <person name="Kearney S.M."/>
            <person name="Perrotta A.R."/>
            <person name="Berdy B."/>
            <person name="Zhao S."/>
            <person name="Lieberman T.D."/>
            <person name="Swanson P.K."/>
            <person name="Smith M."/>
            <person name="Roesemann S."/>
            <person name="Alexander J.E."/>
            <person name="Rich S.A."/>
            <person name="Livny J."/>
            <person name="Vlamakis H."/>
            <person name="Clish C."/>
            <person name="Bullock K."/>
            <person name="Deik A."/>
            <person name="Scott J."/>
            <person name="Pierce K.A."/>
            <person name="Xavier R.J."/>
            <person name="Alm E.J."/>
        </authorList>
    </citation>
    <scope>NUCLEOTIDE SEQUENCE [LARGE SCALE GENOMIC DNA]</scope>
    <source>
        <strain evidence="2 5">BIOML-A2</strain>
    </source>
</reference>
<dbReference type="RefSeq" id="WP_021659116.1">
    <property type="nucleotide sequence ID" value="NZ_FQVY01000001.1"/>
</dbReference>
<sequence>MQAIQQWGFALCLSCICGGIFKMVAPSRSMESVFKVAVNVFFLACIVAPLSGLGGVSFNLPSAGELPQVSQAQEQIAKQVAALAAENLRTQIGAYLDGQGKDYEKIEVRTHVDEGGRIDIREIKIQTGKGRDEALERQVSEAFGLPTSSAEDTEDAG</sequence>
<proteinExistence type="predicted"/>
<reference evidence="3" key="1">
    <citation type="submission" date="2016-11" db="EMBL/GenBank/DDBJ databases">
        <authorList>
            <person name="Varghese N."/>
            <person name="Submissions S."/>
        </authorList>
    </citation>
    <scope>NUCLEOTIDE SEQUENCE</scope>
    <source>
        <strain evidence="3">DSM 4029</strain>
    </source>
</reference>
<feature type="transmembrane region" description="Helical" evidence="1">
    <location>
        <begin position="6"/>
        <end position="24"/>
    </location>
</feature>